<proteinExistence type="predicted"/>
<evidence type="ECO:0008006" key="2">
    <source>
        <dbReference type="Google" id="ProtNLM"/>
    </source>
</evidence>
<accession>A0A0F9W2A5</accession>
<organism evidence="1">
    <name type="scientific">marine sediment metagenome</name>
    <dbReference type="NCBI Taxonomy" id="412755"/>
    <lineage>
        <taxon>unclassified sequences</taxon>
        <taxon>metagenomes</taxon>
        <taxon>ecological metagenomes</taxon>
    </lineage>
</organism>
<dbReference type="EMBL" id="LAZR01000003">
    <property type="protein sequence ID" value="KKO11426.1"/>
    <property type="molecule type" value="Genomic_DNA"/>
</dbReference>
<dbReference type="AlphaFoldDB" id="A0A0F9W2A5"/>
<gene>
    <name evidence="1" type="ORF">LCGC14_0019070</name>
</gene>
<dbReference type="SUPFAM" id="SSF51658">
    <property type="entry name" value="Xylose isomerase-like"/>
    <property type="match status" value="1"/>
</dbReference>
<comment type="caution">
    <text evidence="1">The sequence shown here is derived from an EMBL/GenBank/DDBJ whole genome shotgun (WGS) entry which is preliminary data.</text>
</comment>
<dbReference type="InterPro" id="IPR036237">
    <property type="entry name" value="Xyl_isomerase-like_sf"/>
</dbReference>
<name>A0A0F9W2A5_9ZZZZ</name>
<sequence length="279" mass="31955">MTTENASPPLCLSLWSLRHRMDTELRETLSLIGAWGFSQVEVAGFCDWKAADFAKELRHHKLRVCSLVAPPLKPGRGSSFYVTWAREYLELFETTTLILQCSTKDFPSGRRDRWMTRYQEVTSVLLEVADELSRSGVRVSYHCFPHDLAPFDGTCLVARVFSRDSIPSNCGLQLDTFWWNYAQAEPDVCRLLPVHSVHLNERDDNGHCCPLGTHDDRCVKFVRPLIRRQEPIDWILENDPSDEAAMHNDSLLPTTVKQCVSLWPQLWHSLAASPEDWPS</sequence>
<reference evidence="1" key="1">
    <citation type="journal article" date="2015" name="Nature">
        <title>Complex archaea that bridge the gap between prokaryotes and eukaryotes.</title>
        <authorList>
            <person name="Spang A."/>
            <person name="Saw J.H."/>
            <person name="Jorgensen S.L."/>
            <person name="Zaremba-Niedzwiedzka K."/>
            <person name="Martijn J."/>
            <person name="Lind A.E."/>
            <person name="van Eijk R."/>
            <person name="Schleper C."/>
            <person name="Guy L."/>
            <person name="Ettema T.J."/>
        </authorList>
    </citation>
    <scope>NUCLEOTIDE SEQUENCE</scope>
</reference>
<dbReference type="Gene3D" id="3.20.20.150">
    <property type="entry name" value="Divalent-metal-dependent TIM barrel enzymes"/>
    <property type="match status" value="1"/>
</dbReference>
<evidence type="ECO:0000313" key="1">
    <source>
        <dbReference type="EMBL" id="KKO11426.1"/>
    </source>
</evidence>
<protein>
    <recommendedName>
        <fullName evidence="2">Xylose isomerase-like TIM barrel domain-containing protein</fullName>
    </recommendedName>
</protein>